<name>A0ACC2JTY4_9PEZI</name>
<accession>A0ACC2JTY4</accession>
<organism evidence="1 2">
    <name type="scientific">Lasiodiplodia mahajangana</name>
    <dbReference type="NCBI Taxonomy" id="1108764"/>
    <lineage>
        <taxon>Eukaryota</taxon>
        <taxon>Fungi</taxon>
        <taxon>Dikarya</taxon>
        <taxon>Ascomycota</taxon>
        <taxon>Pezizomycotina</taxon>
        <taxon>Dothideomycetes</taxon>
        <taxon>Dothideomycetes incertae sedis</taxon>
        <taxon>Botryosphaeriales</taxon>
        <taxon>Botryosphaeriaceae</taxon>
        <taxon>Lasiodiplodia</taxon>
    </lineage>
</organism>
<protein>
    <submittedName>
        <fullName evidence="1">Uncharacterized protein</fullName>
    </submittedName>
</protein>
<proteinExistence type="predicted"/>
<reference evidence="1" key="1">
    <citation type="submission" date="2022-12" db="EMBL/GenBank/DDBJ databases">
        <title>Genome Sequence of Lasiodiplodia mahajangana.</title>
        <authorList>
            <person name="Buettner E."/>
        </authorList>
    </citation>
    <scope>NUCLEOTIDE SEQUENCE</scope>
    <source>
        <strain evidence="1">VT137</strain>
    </source>
</reference>
<evidence type="ECO:0000313" key="1">
    <source>
        <dbReference type="EMBL" id="KAJ8130946.1"/>
    </source>
</evidence>
<sequence length="1226" mass="136814">MTIMKRALLGLLAAAVVSAISIDVNSEGGNATGGFHYGLLHEDIDNSGDGGLYGELIRNRAFQSSQGYPSSLSAWYPINGAQLSLQTLEEPLSKALSTSMNVASTSTHGQVGFFNDGYWGMDVKTQTYQGSFWVRGDYSGYFTASLQSNITGERFGLAKIKSRSQADKWVEHEFALTPNKNAPNSNNTFAITFETGGLKSTSLDFNLISLFPPTFKGRKNGMRIDIVEALEQFHPTIFRLPGGNMLEGSTNTSWWNWKDSIGPLKDRPGFSGVWGYQQTHGLGLLEYLQFAEDLGMELILAVYAGLSLNGDVTPEDQLQQFIDNALDEIEFIRGPPDSKWGAVRAELGHPAPWKLEYVEVGNEDWLAGAPKGWETYKDYRFPKFLEAINKAWFVISSGSVYDGYDIPTPGAGDYHLYTTPDTWVAEFGKFDNVETPHIIGEMASTFPNGGTGWDSGVLRPFPWWQGAVGEAIALIGYERNADRIIGALYAPILRNMNRWQWSITMLQFAADPAMTTRSTSWYAWELMAAHPITATLPASGGFGPLYYVAGKNEKTLTFDGVVAGTTAELTVLTGPEDPYGVNNPFTGVNVVKTTKTTVRSNTNGLPEKRADMAEGNDNATDPESAESGQHQTLKYHLLGPSLTKAGQDSVDQSKVSEIIYNASKGSKFFNREEAKDKVLTQKIEQILTKKRRLEKLDLSRESRAADQLIAELEGSRDLTQRIVHIDCDAFYAAVEQLDRPELKDVPFAVGAGVLTTCNYVARKFGCRSGMAGFVAKKLCPELLLIRPNFEKYTAKAHEVRDILADYDPRFESASIDEAYLNITEYCARHEMTAEEAVQQMREEIHEKTKVTVSAGIAANAKLAKICSNFNKPNGQYSLPNDRNAIMNFMRDLPTRKVNGIGRVLERELQEIGIKTCGEIYPHRHLLRQLFGEKAYHFLITCHLGLGRTQVQPAEEYERKSVGTESTFRDLSGPTELRDKLRWTAEELEKDMQRAECKGRTLVLKVKLHTYEVFTRQVVLPKAIYQADDLYQYSLPILTKLQHELPHMKLRLMGLRCTHLVSTKKPDARAFFGLQPPRAEDDMTHKLSKRKSEEISNRNSELENVGQFDSEVSSRDEEYQVLLDGAEVGNTKNSASDVASDFEAVEQWWDCPICGRPQPADERRFNDHLDSCLSRQTIRDAVQRDTTQSPPLLSETPPSKRIKGNGEKKRGRPAGSDDPRQKKLSFG</sequence>
<dbReference type="Proteomes" id="UP001153332">
    <property type="component" value="Unassembled WGS sequence"/>
</dbReference>
<dbReference type="EMBL" id="JAPUUL010000392">
    <property type="protein sequence ID" value="KAJ8130946.1"/>
    <property type="molecule type" value="Genomic_DNA"/>
</dbReference>
<evidence type="ECO:0000313" key="2">
    <source>
        <dbReference type="Proteomes" id="UP001153332"/>
    </source>
</evidence>
<comment type="caution">
    <text evidence="1">The sequence shown here is derived from an EMBL/GenBank/DDBJ whole genome shotgun (WGS) entry which is preliminary data.</text>
</comment>
<gene>
    <name evidence="1" type="ORF">O1611_g2682</name>
</gene>
<keyword evidence="2" id="KW-1185">Reference proteome</keyword>